<dbReference type="Pfam" id="PF03641">
    <property type="entry name" value="Lysine_decarbox"/>
    <property type="match status" value="1"/>
</dbReference>
<dbReference type="Gene3D" id="3.40.50.450">
    <property type="match status" value="1"/>
</dbReference>
<dbReference type="GO" id="GO:0005829">
    <property type="term" value="C:cytosol"/>
    <property type="evidence" value="ECO:0007669"/>
    <property type="project" value="TreeGrafter"/>
</dbReference>
<dbReference type="GO" id="GO:0008705">
    <property type="term" value="F:methionine synthase activity"/>
    <property type="evidence" value="ECO:0007669"/>
    <property type="project" value="InterPro"/>
</dbReference>
<dbReference type="InterPro" id="IPR005269">
    <property type="entry name" value="LOG"/>
</dbReference>
<proteinExistence type="predicted"/>
<dbReference type="EMBL" id="BARU01005121">
    <property type="protein sequence ID" value="GAH27030.1"/>
    <property type="molecule type" value="Genomic_DNA"/>
</dbReference>
<dbReference type="PANTHER" id="PTHR43393">
    <property type="entry name" value="CYTOKININ RIBOSIDE 5'-MONOPHOSPHATE PHOSPHORIBOHYDROLASE"/>
    <property type="match status" value="1"/>
</dbReference>
<dbReference type="NCBIfam" id="TIGR00730">
    <property type="entry name" value="Rossman fold protein, TIGR00730 family"/>
    <property type="match status" value="1"/>
</dbReference>
<accession>X1F3A6</accession>
<evidence type="ECO:0008006" key="2">
    <source>
        <dbReference type="Google" id="ProtNLM"/>
    </source>
</evidence>
<reference evidence="1" key="1">
    <citation type="journal article" date="2014" name="Front. Microbiol.">
        <title>High frequency of phylogenetically diverse reductive dehalogenase-homologous genes in deep subseafloor sedimentary metagenomes.</title>
        <authorList>
            <person name="Kawai M."/>
            <person name="Futagami T."/>
            <person name="Toyoda A."/>
            <person name="Takaki Y."/>
            <person name="Nishi S."/>
            <person name="Hori S."/>
            <person name="Arai W."/>
            <person name="Tsubouchi T."/>
            <person name="Morono Y."/>
            <person name="Uchiyama I."/>
            <person name="Ito T."/>
            <person name="Fujiyama A."/>
            <person name="Inagaki F."/>
            <person name="Takami H."/>
        </authorList>
    </citation>
    <scope>NUCLEOTIDE SEQUENCE</scope>
    <source>
        <strain evidence="1">Expedition CK06-06</strain>
    </source>
</reference>
<name>X1F3A6_9ZZZZ</name>
<dbReference type="InterPro" id="IPR037010">
    <property type="entry name" value="VitB12-dep_Met_synth_activ_sf"/>
</dbReference>
<sequence>MEILDNIPLELDINALLSRLHVGKESEDAKDIQDLVETVSPLASPKAIYKVSYIQSKDYDTVKIGGVTFSSRVLRVNLDKVERVFPYIATCGRELDETISPSDDSDYKKAEKTAAKLAKAGYAVVTGGGGGIMEAANKGASEAGGVSVGLNINLPAEQKPNKYIGTYLDFRYFFVRKVMFVKYSVAFVIFPGGFGTLDEFFESIGLIQTHKIKPFPVILVGREYWKGLKDWMDKALLAGGKISPDDINLFRIIDEPNEIVNFTKNNQPHD</sequence>
<dbReference type="GO" id="GO:0009691">
    <property type="term" value="P:cytokinin biosynthetic process"/>
    <property type="evidence" value="ECO:0007669"/>
    <property type="project" value="InterPro"/>
</dbReference>
<organism evidence="1">
    <name type="scientific">marine sediment metagenome</name>
    <dbReference type="NCBI Taxonomy" id="412755"/>
    <lineage>
        <taxon>unclassified sequences</taxon>
        <taxon>metagenomes</taxon>
        <taxon>ecological metagenomes</taxon>
    </lineage>
</organism>
<comment type="caution">
    <text evidence="1">The sequence shown here is derived from an EMBL/GenBank/DDBJ whole genome shotgun (WGS) entry which is preliminary data.</text>
</comment>
<protein>
    <recommendedName>
        <fullName evidence="2">Cytokinin riboside 5'-monophosphate phosphoribohydrolase</fullName>
    </recommendedName>
</protein>
<gene>
    <name evidence="1" type="ORF">S03H2_09874</name>
</gene>
<evidence type="ECO:0000313" key="1">
    <source>
        <dbReference type="EMBL" id="GAH27030.1"/>
    </source>
</evidence>
<dbReference type="PANTHER" id="PTHR43393:SF2">
    <property type="entry name" value="CYTOKININ RIBOSIDE 5'-MONOPHOSPHATE PHOSPHORIBOHYDROLASE"/>
    <property type="match status" value="1"/>
</dbReference>
<dbReference type="SUPFAM" id="SSF56507">
    <property type="entry name" value="Methionine synthase activation domain-like"/>
    <property type="match status" value="1"/>
</dbReference>
<dbReference type="GO" id="GO:0016787">
    <property type="term" value="F:hydrolase activity"/>
    <property type="evidence" value="ECO:0007669"/>
    <property type="project" value="InterPro"/>
</dbReference>
<dbReference type="SUPFAM" id="SSF102405">
    <property type="entry name" value="MCP/YpsA-like"/>
    <property type="match status" value="1"/>
</dbReference>
<dbReference type="InterPro" id="IPR031100">
    <property type="entry name" value="LOG_fam"/>
</dbReference>
<dbReference type="AlphaFoldDB" id="X1F3A6"/>
<dbReference type="InterPro" id="IPR052341">
    <property type="entry name" value="LOG_family_nucleotidases"/>
</dbReference>